<accession>A0A4Y6RCY8</accession>
<evidence type="ECO:0000256" key="4">
    <source>
        <dbReference type="PROSITE-ProRule" id="PRU01248"/>
    </source>
</evidence>
<dbReference type="Gene3D" id="1.10.150.130">
    <property type="match status" value="1"/>
</dbReference>
<dbReference type="OrthoDB" id="5391994at2"/>
<dbReference type="EMBL" id="CP041185">
    <property type="protein sequence ID" value="QDG70260.1"/>
    <property type="molecule type" value="Genomic_DNA"/>
</dbReference>
<organism evidence="7 8">
    <name type="scientific">Janthinobacterium tructae</name>
    <dbReference type="NCBI Taxonomy" id="2590869"/>
    <lineage>
        <taxon>Bacteria</taxon>
        <taxon>Pseudomonadati</taxon>
        <taxon>Pseudomonadota</taxon>
        <taxon>Betaproteobacteria</taxon>
        <taxon>Burkholderiales</taxon>
        <taxon>Oxalobacteraceae</taxon>
        <taxon>Janthinobacterium</taxon>
    </lineage>
</organism>
<evidence type="ECO:0000259" key="6">
    <source>
        <dbReference type="PROSITE" id="PS51900"/>
    </source>
</evidence>
<dbReference type="Pfam" id="PF12167">
    <property type="entry name" value="Arm-DNA-bind_2"/>
    <property type="match status" value="1"/>
</dbReference>
<keyword evidence="8" id="KW-1185">Reference proteome</keyword>
<dbReference type="GO" id="GO:0003677">
    <property type="term" value="F:DNA binding"/>
    <property type="evidence" value="ECO:0007669"/>
    <property type="project" value="UniProtKB-UniRule"/>
</dbReference>
<evidence type="ECO:0000313" key="8">
    <source>
        <dbReference type="Proteomes" id="UP000316665"/>
    </source>
</evidence>
<keyword evidence="3" id="KW-0233">DNA recombination</keyword>
<dbReference type="Pfam" id="PF00589">
    <property type="entry name" value="Phage_integrase"/>
    <property type="match status" value="1"/>
</dbReference>
<dbReference type="InterPro" id="IPR004107">
    <property type="entry name" value="Integrase_SAM-like_N"/>
</dbReference>
<evidence type="ECO:0000259" key="5">
    <source>
        <dbReference type="PROSITE" id="PS51898"/>
    </source>
</evidence>
<keyword evidence="2 4" id="KW-0238">DNA-binding</keyword>
<dbReference type="GO" id="GO:0015074">
    <property type="term" value="P:DNA integration"/>
    <property type="evidence" value="ECO:0007669"/>
    <property type="project" value="UniProtKB-KW"/>
</dbReference>
<dbReference type="InterPro" id="IPR022000">
    <property type="entry name" value="Min27-like_integrase_DNA_bind"/>
</dbReference>
<sequence>MGGNMGAKNSGTGIELRKGARSETIRIVFQYQGKRCREPLKLEHTRNNIAFARRLQGAVVNAIERGTFVYEQFFPDSLTIRRQKQAQADAQAAAAAKVRPPVLMGDLLRDYLQIAKRNLELSTYNCYQQVAKNHLLPQWEDKPAAELTTRDLRKWIMSLNGKSKTIQLILTPMRNAIELGVTEGDLESNPFDSIKLGKLLPRDQRVSKFKADPFNIDEMELILKACERDEERNMLQFAFCTGMRPSEYIALQWAAVDEPHHQVSVAGAFVDGEMKDRAKTLSGLRTIDMRCGALDALQAQRALTGAGGGTVFLHPRSGKPWQGDKPIYNCWKRIIKASGVRFRNPYQTRHTFASNLLMLGALPLYVATQMGHADTTMIVRTYGKWIAAGLDHGRRERLLRLYAQTNPLRADEFPKYN</sequence>
<dbReference type="Pfam" id="PF14659">
    <property type="entry name" value="Phage_int_SAM_3"/>
    <property type="match status" value="1"/>
</dbReference>
<dbReference type="InterPro" id="IPR044068">
    <property type="entry name" value="CB"/>
</dbReference>
<dbReference type="InterPro" id="IPR011010">
    <property type="entry name" value="DNA_brk_join_enz"/>
</dbReference>
<dbReference type="CDD" id="cd01189">
    <property type="entry name" value="INT_ICEBs1_C_like"/>
    <property type="match status" value="1"/>
</dbReference>
<protein>
    <submittedName>
        <fullName evidence="7">Site-specific integrase</fullName>
    </submittedName>
</protein>
<evidence type="ECO:0000313" key="7">
    <source>
        <dbReference type="EMBL" id="QDG70260.1"/>
    </source>
</evidence>
<dbReference type="InterPro" id="IPR010998">
    <property type="entry name" value="Integrase_recombinase_N"/>
</dbReference>
<name>A0A4Y6RCY8_9BURK</name>
<evidence type="ECO:0000256" key="3">
    <source>
        <dbReference type="ARBA" id="ARBA00023172"/>
    </source>
</evidence>
<proteinExistence type="predicted"/>
<dbReference type="InterPro" id="IPR013762">
    <property type="entry name" value="Integrase-like_cat_sf"/>
</dbReference>
<keyword evidence="1" id="KW-0229">DNA integration</keyword>
<dbReference type="InterPro" id="IPR050090">
    <property type="entry name" value="Tyrosine_recombinase_XerCD"/>
</dbReference>
<dbReference type="KEGG" id="jas:FJQ89_07400"/>
<evidence type="ECO:0000256" key="1">
    <source>
        <dbReference type="ARBA" id="ARBA00022908"/>
    </source>
</evidence>
<dbReference type="PROSITE" id="PS51898">
    <property type="entry name" value="TYR_RECOMBINASE"/>
    <property type="match status" value="1"/>
</dbReference>
<dbReference type="AlphaFoldDB" id="A0A4Y6RCY8"/>
<reference evidence="7 8" key="1">
    <citation type="submission" date="2019-06" db="EMBL/GenBank/DDBJ databases">
        <title>Complete genome sequence of Janthinobacterium sp. SNU WT3 isolated from diseased rainbow trout.</title>
        <authorList>
            <person name="Oh W.T."/>
            <person name="Park S.C."/>
        </authorList>
    </citation>
    <scope>NUCLEOTIDE SEQUENCE [LARGE SCALE GENOMIC DNA]</scope>
    <source>
        <strain evidence="7 8">SNU WT3</strain>
    </source>
</reference>
<gene>
    <name evidence="7" type="ORF">FJQ89_07400</name>
</gene>
<dbReference type="PROSITE" id="PS51900">
    <property type="entry name" value="CB"/>
    <property type="match status" value="1"/>
</dbReference>
<dbReference type="PANTHER" id="PTHR30349:SF36">
    <property type="entry name" value="PROPHAGE INTEGRASE INTR-RELATED"/>
    <property type="match status" value="1"/>
</dbReference>
<dbReference type="Proteomes" id="UP000316665">
    <property type="component" value="Chromosome"/>
</dbReference>
<dbReference type="Gene3D" id="1.10.443.10">
    <property type="entry name" value="Intergrase catalytic core"/>
    <property type="match status" value="1"/>
</dbReference>
<evidence type="ECO:0000256" key="2">
    <source>
        <dbReference type="ARBA" id="ARBA00023125"/>
    </source>
</evidence>
<dbReference type="InterPro" id="IPR002104">
    <property type="entry name" value="Integrase_catalytic"/>
</dbReference>
<feature type="domain" description="Core-binding (CB)" evidence="6">
    <location>
        <begin position="102"/>
        <end position="181"/>
    </location>
</feature>
<dbReference type="GO" id="GO:0006310">
    <property type="term" value="P:DNA recombination"/>
    <property type="evidence" value="ECO:0007669"/>
    <property type="project" value="UniProtKB-KW"/>
</dbReference>
<dbReference type="PANTHER" id="PTHR30349">
    <property type="entry name" value="PHAGE INTEGRASE-RELATED"/>
    <property type="match status" value="1"/>
</dbReference>
<feature type="domain" description="Tyr recombinase" evidence="5">
    <location>
        <begin position="209"/>
        <end position="395"/>
    </location>
</feature>
<dbReference type="SUPFAM" id="SSF56349">
    <property type="entry name" value="DNA breaking-rejoining enzymes"/>
    <property type="match status" value="1"/>
</dbReference>